<reference evidence="1" key="1">
    <citation type="submission" date="2020-03" db="EMBL/GenBank/DDBJ databases">
        <authorList>
            <person name="Weist P."/>
        </authorList>
    </citation>
    <scope>NUCLEOTIDE SEQUENCE</scope>
</reference>
<dbReference type="AlphaFoldDB" id="A0A9N7U879"/>
<proteinExistence type="predicted"/>
<evidence type="ECO:0000313" key="2">
    <source>
        <dbReference type="Proteomes" id="UP001153269"/>
    </source>
</evidence>
<dbReference type="InterPro" id="IPR011009">
    <property type="entry name" value="Kinase-like_dom_sf"/>
</dbReference>
<feature type="non-terminal residue" evidence="1">
    <location>
        <position position="1"/>
    </location>
</feature>
<dbReference type="Proteomes" id="UP001153269">
    <property type="component" value="Unassembled WGS sequence"/>
</dbReference>
<dbReference type="SUPFAM" id="SSF56112">
    <property type="entry name" value="Protein kinase-like (PK-like)"/>
    <property type="match status" value="1"/>
</dbReference>
<gene>
    <name evidence="1" type="ORF">PLEPLA_LOCUS13613</name>
</gene>
<protein>
    <submittedName>
        <fullName evidence="1">Uncharacterized protein</fullName>
    </submittedName>
</protein>
<keyword evidence="2" id="KW-1185">Reference proteome</keyword>
<name>A0A9N7U879_PLEPL</name>
<accession>A0A9N7U879</accession>
<dbReference type="EMBL" id="CADEAL010000824">
    <property type="protein sequence ID" value="CAB1425681.1"/>
    <property type="molecule type" value="Genomic_DNA"/>
</dbReference>
<organism evidence="1 2">
    <name type="scientific">Pleuronectes platessa</name>
    <name type="common">European plaice</name>
    <dbReference type="NCBI Taxonomy" id="8262"/>
    <lineage>
        <taxon>Eukaryota</taxon>
        <taxon>Metazoa</taxon>
        <taxon>Chordata</taxon>
        <taxon>Craniata</taxon>
        <taxon>Vertebrata</taxon>
        <taxon>Euteleostomi</taxon>
        <taxon>Actinopterygii</taxon>
        <taxon>Neopterygii</taxon>
        <taxon>Teleostei</taxon>
        <taxon>Neoteleostei</taxon>
        <taxon>Acanthomorphata</taxon>
        <taxon>Carangaria</taxon>
        <taxon>Pleuronectiformes</taxon>
        <taxon>Pleuronectoidei</taxon>
        <taxon>Pleuronectidae</taxon>
        <taxon>Pleuronectes</taxon>
    </lineage>
</organism>
<comment type="caution">
    <text evidence="1">The sequence shown here is derived from an EMBL/GenBank/DDBJ whole genome shotgun (WGS) entry which is preliminary data.</text>
</comment>
<evidence type="ECO:0000313" key="1">
    <source>
        <dbReference type="EMBL" id="CAB1425681.1"/>
    </source>
</evidence>
<dbReference type="Gene3D" id="1.10.510.10">
    <property type="entry name" value="Transferase(Phosphotransferase) domain 1"/>
    <property type="match status" value="1"/>
</dbReference>
<sequence>MAWLQILESWAGNRIVDLARLEDEHRAGWINIMEVLSVLDSVKTNVVHVYENLQQRGHTCLVFEKLDRSLDELLSDGHNMPLSVSEIRPIAHQ</sequence>